<dbReference type="AlphaFoldDB" id="A0A2M7SFF1"/>
<comment type="cofactor">
    <cofactor evidence="1">
        <name>Mg(2+)</name>
        <dbReference type="ChEBI" id="CHEBI:18420"/>
    </cofactor>
    <text evidence="1">Binds 2 magnesium ions per subunit.</text>
</comment>
<gene>
    <name evidence="2" type="ORF">COY52_00635</name>
</gene>
<dbReference type="Proteomes" id="UP000229307">
    <property type="component" value="Unassembled WGS sequence"/>
</dbReference>
<name>A0A2M7SFF1_9BACT</name>
<comment type="caution">
    <text evidence="2">The sequence shown here is derived from an EMBL/GenBank/DDBJ whole genome shotgun (WGS) entry which is preliminary data.</text>
</comment>
<feature type="binding site" evidence="1">
    <location>
        <position position="276"/>
    </location>
    <ligand>
        <name>Mg(2+)</name>
        <dbReference type="ChEBI" id="CHEBI:18420"/>
        <label>1</label>
    </ligand>
</feature>
<keyword evidence="1" id="KW-0479">Metal-binding</keyword>
<accession>A0A2M7SFF1</accession>
<evidence type="ECO:0000313" key="2">
    <source>
        <dbReference type="EMBL" id="PIZ18228.1"/>
    </source>
</evidence>
<evidence type="ECO:0000313" key="3">
    <source>
        <dbReference type="Proteomes" id="UP000229307"/>
    </source>
</evidence>
<dbReference type="Pfam" id="PF03747">
    <property type="entry name" value="ADP_ribosyl_GH"/>
    <property type="match status" value="1"/>
</dbReference>
<dbReference type="EMBL" id="PFMR01000021">
    <property type="protein sequence ID" value="PIZ18228.1"/>
    <property type="molecule type" value="Genomic_DNA"/>
</dbReference>
<reference evidence="3" key="1">
    <citation type="submission" date="2017-09" db="EMBL/GenBank/DDBJ databases">
        <title>Depth-based differentiation of microbial function through sediment-hosted aquifers and enrichment of novel symbionts in the deep terrestrial subsurface.</title>
        <authorList>
            <person name="Probst A.J."/>
            <person name="Ladd B."/>
            <person name="Jarett J.K."/>
            <person name="Geller-Mcgrath D.E."/>
            <person name="Sieber C.M.K."/>
            <person name="Emerson J.B."/>
            <person name="Anantharaman K."/>
            <person name="Thomas B.C."/>
            <person name="Malmstrom R."/>
            <person name="Stieglmeier M."/>
            <person name="Klingl A."/>
            <person name="Woyke T."/>
            <person name="Ryan C.M."/>
            <person name="Banfield J.F."/>
        </authorList>
    </citation>
    <scope>NUCLEOTIDE SEQUENCE [LARGE SCALE GENOMIC DNA]</scope>
</reference>
<proteinExistence type="predicted"/>
<dbReference type="SUPFAM" id="SSF101478">
    <property type="entry name" value="ADP-ribosylglycohydrolase"/>
    <property type="match status" value="1"/>
</dbReference>
<feature type="binding site" evidence="1">
    <location>
        <position position="274"/>
    </location>
    <ligand>
        <name>Mg(2+)</name>
        <dbReference type="ChEBI" id="CHEBI:18420"/>
        <label>1</label>
    </ligand>
</feature>
<evidence type="ECO:0008006" key="4">
    <source>
        <dbReference type="Google" id="ProtNLM"/>
    </source>
</evidence>
<sequence>MDRIRLSKNEYMDKVLACWLGKNIGGTLGTPVEGIKYTHAFTYYDWDVTRRWKKDPSWTPGEPLQNDDLDFQLVWVKMLEDRGIHVKFRDFADYWLKHLHKHWYAEYSFCIYNLQRGLMPPVSGAFQNYWVDEMGSPIRSEIWACVAPADPQLAASLAWMDSSLDHTGGEGRWGEMFWAAAESAAFVTKDPMTLIKIGLSMIPISCSIARSVREAVWCFENKLDWGEARERIATIFGHVQPCNAIPNHGFAVIGLLYGKDYGDILCKAVNCGFDTDCTGATLGSLLGIMGGTAGIPEEWKKPVGYAITPCAQTIMDGLPKTITELTERTAKIAEKLLKERSGTSEFGEKAVLPENILSLLFRNEKIGKLLTFDNNCAVENIEDAEIALHYNGEPVLYPGIEKTLDVSVRKGGSAVMPEIEIKAPAGWSVSKPEKVQGLGRFSVSAKTVENKNALEITVKAEGKTAKASFTLLGPGAVKLLPAAQSAPQS</sequence>
<feature type="binding site" evidence="1">
    <location>
        <position position="67"/>
    </location>
    <ligand>
        <name>Mg(2+)</name>
        <dbReference type="ChEBI" id="CHEBI:18420"/>
        <label>1</label>
    </ligand>
</feature>
<dbReference type="InterPro" id="IPR005502">
    <property type="entry name" value="Ribosyl_crysJ1"/>
</dbReference>
<dbReference type="InterPro" id="IPR036705">
    <property type="entry name" value="Ribosyl_crysJ1_sf"/>
</dbReference>
<feature type="binding site" evidence="1">
    <location>
        <position position="68"/>
    </location>
    <ligand>
        <name>Mg(2+)</name>
        <dbReference type="ChEBI" id="CHEBI:18420"/>
        <label>1</label>
    </ligand>
</feature>
<evidence type="ECO:0000256" key="1">
    <source>
        <dbReference type="PIRSR" id="PIRSR605502-1"/>
    </source>
</evidence>
<dbReference type="GO" id="GO:0046872">
    <property type="term" value="F:metal ion binding"/>
    <property type="evidence" value="ECO:0007669"/>
    <property type="project" value="UniProtKB-KW"/>
</dbReference>
<organism evidence="2 3">
    <name type="scientific">Candidatus Desantisbacteria bacterium CG_4_10_14_0_8_um_filter_48_22</name>
    <dbReference type="NCBI Taxonomy" id="1974543"/>
    <lineage>
        <taxon>Bacteria</taxon>
        <taxon>Candidatus Desantisiibacteriota</taxon>
    </lineage>
</organism>
<protein>
    <recommendedName>
        <fullName evidence="4">ADP-ribosylglycohydrolase family protein</fullName>
    </recommendedName>
</protein>
<dbReference type="Gene3D" id="1.10.4080.10">
    <property type="entry name" value="ADP-ribosylation/Crystallin J1"/>
    <property type="match status" value="1"/>
</dbReference>
<keyword evidence="1" id="KW-0460">Magnesium</keyword>